<evidence type="ECO:0000256" key="3">
    <source>
        <dbReference type="ARBA" id="ARBA00022801"/>
    </source>
</evidence>
<feature type="domain" description="GB1/RHD3-type G" evidence="10">
    <location>
        <begin position="35"/>
        <end position="268"/>
    </location>
</feature>
<dbReference type="InterPro" id="IPR030386">
    <property type="entry name" value="G_GB1_RHD3_dom"/>
</dbReference>
<evidence type="ECO:0000256" key="9">
    <source>
        <dbReference type="SAM" id="Phobius"/>
    </source>
</evidence>
<protein>
    <recommendedName>
        <fullName evidence="10">GB1/RHD3-type G domain-containing protein</fullName>
    </recommendedName>
</protein>
<evidence type="ECO:0000256" key="6">
    <source>
        <dbReference type="ARBA" id="ARBA00023134"/>
    </source>
</evidence>
<dbReference type="SUPFAM" id="SSF52540">
    <property type="entry name" value="P-loop containing nucleoside triphosphate hydrolases"/>
    <property type="match status" value="1"/>
</dbReference>
<dbReference type="STRING" id="984486.A0A1E3QY78"/>
<dbReference type="HAMAP" id="MF_03109">
    <property type="entry name" value="Sey1"/>
    <property type="match status" value="1"/>
</dbReference>
<reference evidence="12" key="1">
    <citation type="submission" date="2016-05" db="EMBL/GenBank/DDBJ databases">
        <title>Comparative genomics of biotechnologically important yeasts.</title>
        <authorList>
            <consortium name="DOE Joint Genome Institute"/>
            <person name="Riley R."/>
            <person name="Haridas S."/>
            <person name="Wolfe K.H."/>
            <person name="Lopes M.R."/>
            <person name="Hittinger C.T."/>
            <person name="Goker M."/>
            <person name="Salamov A."/>
            <person name="Wisecaver J."/>
            <person name="Long T.M."/>
            <person name="Aerts A.L."/>
            <person name="Barry K."/>
            <person name="Choi C."/>
            <person name="Clum A."/>
            <person name="Coughlan A.Y."/>
            <person name="Deshpande S."/>
            <person name="Douglass A.P."/>
            <person name="Hanson S.J."/>
            <person name="Klenk H.-P."/>
            <person name="Labutti K."/>
            <person name="Lapidus A."/>
            <person name="Lindquist E."/>
            <person name="Lipzen A."/>
            <person name="Meier-Kolthoff J.P."/>
            <person name="Ohm R.A."/>
            <person name="Otillar R.P."/>
            <person name="Pangilinan J."/>
            <person name="Peng Y."/>
            <person name="Rokas A."/>
            <person name="Rosa C.A."/>
            <person name="Scheuner C."/>
            <person name="Sibirny A.A."/>
            <person name="Slot J.C."/>
            <person name="Stielow J.B."/>
            <person name="Sun H."/>
            <person name="Kurtzman C.P."/>
            <person name="Blackwell M."/>
            <person name="Grigoriev I.V."/>
            <person name="Jeffries T.W."/>
        </authorList>
    </citation>
    <scope>NUCLEOTIDE SEQUENCE [LARGE SCALE GENOMIC DNA]</scope>
    <source>
        <strain evidence="12">NRRL Y-12698</strain>
    </source>
</reference>
<feature type="binding site" evidence="8">
    <location>
        <begin position="45"/>
        <end position="52"/>
    </location>
    <ligand>
        <name>GTP</name>
        <dbReference type="ChEBI" id="CHEBI:37565"/>
    </ligand>
</feature>
<dbReference type="InterPro" id="IPR027417">
    <property type="entry name" value="P-loop_NTPase"/>
</dbReference>
<proteinExistence type="inferred from homology"/>
<dbReference type="Pfam" id="PF05879">
    <property type="entry name" value="RHD3_GTPase"/>
    <property type="match status" value="1"/>
</dbReference>
<dbReference type="GO" id="GO:0016320">
    <property type="term" value="P:endoplasmic reticulum membrane fusion"/>
    <property type="evidence" value="ECO:0007669"/>
    <property type="project" value="EnsemblFungi"/>
</dbReference>
<keyword evidence="7 8" id="KW-0472">Membrane</keyword>
<evidence type="ECO:0000313" key="12">
    <source>
        <dbReference type="Proteomes" id="UP000094336"/>
    </source>
</evidence>
<keyword evidence="3 8" id="KW-0378">Hydrolase</keyword>
<evidence type="ECO:0000256" key="5">
    <source>
        <dbReference type="ARBA" id="ARBA00022989"/>
    </source>
</evidence>
<dbReference type="Gene3D" id="3.40.50.300">
    <property type="entry name" value="P-loop containing nucleotide triphosphate hydrolases"/>
    <property type="match status" value="1"/>
</dbReference>
<dbReference type="RefSeq" id="XP_018987941.1">
    <property type="nucleotide sequence ID" value="XM_019127497.1"/>
</dbReference>
<evidence type="ECO:0000256" key="7">
    <source>
        <dbReference type="ARBA" id="ARBA00023136"/>
    </source>
</evidence>
<keyword evidence="1 8" id="KW-0812">Transmembrane</keyword>
<dbReference type="GO" id="GO:0005525">
    <property type="term" value="F:GTP binding"/>
    <property type="evidence" value="ECO:0007669"/>
    <property type="project" value="UniProtKB-UniRule"/>
</dbReference>
<dbReference type="PROSITE" id="PS51715">
    <property type="entry name" value="G_GB1_RHD3"/>
    <property type="match status" value="1"/>
</dbReference>
<keyword evidence="6 8" id="KW-0342">GTP-binding</keyword>
<evidence type="ECO:0000256" key="8">
    <source>
        <dbReference type="HAMAP-Rule" id="MF_03109"/>
    </source>
</evidence>
<feature type="topological domain" description="Lumenal" evidence="8">
    <location>
        <begin position="700"/>
        <end position="702"/>
    </location>
</feature>
<dbReference type="GO" id="GO:0048309">
    <property type="term" value="P:endoplasmic reticulum inheritance"/>
    <property type="evidence" value="ECO:0007669"/>
    <property type="project" value="EnsemblFungi"/>
</dbReference>
<dbReference type="GO" id="GO:0005789">
    <property type="term" value="C:endoplasmic reticulum membrane"/>
    <property type="evidence" value="ECO:0007669"/>
    <property type="project" value="UniProtKB-SubCell"/>
</dbReference>
<dbReference type="GeneID" id="30145350"/>
<dbReference type="FunFam" id="3.40.50.300:FF:000727">
    <property type="entry name" value="Protein SEY1 homolog"/>
    <property type="match status" value="1"/>
</dbReference>
<accession>A0A1E3QY78</accession>
<dbReference type="Proteomes" id="UP000094336">
    <property type="component" value="Unassembled WGS sequence"/>
</dbReference>
<dbReference type="CDD" id="cd01851">
    <property type="entry name" value="GBP"/>
    <property type="match status" value="1"/>
</dbReference>
<comment type="subcellular location">
    <subcellularLocation>
        <location evidence="8">Endoplasmic reticulum membrane</location>
        <topology evidence="8">Multi-pass membrane protein</topology>
    </subcellularLocation>
    <text evidence="8">Enriched in the cortical ER. Concentrated in punctae along the ER tubules.</text>
</comment>
<evidence type="ECO:0000256" key="4">
    <source>
        <dbReference type="ARBA" id="ARBA00022824"/>
    </source>
</evidence>
<keyword evidence="12" id="KW-1185">Reference proteome</keyword>
<keyword evidence="2 8" id="KW-0547">Nucleotide-binding</keyword>
<dbReference type="Pfam" id="PF20428">
    <property type="entry name" value="Sey1_3HB"/>
    <property type="match status" value="1"/>
</dbReference>
<dbReference type="InterPro" id="IPR008803">
    <property type="entry name" value="RHD3/Sey1"/>
</dbReference>
<dbReference type="EMBL" id="KV454426">
    <property type="protein sequence ID" value="ODQ82613.1"/>
    <property type="molecule type" value="Genomic_DNA"/>
</dbReference>
<feature type="transmembrane region" description="Helical" evidence="9">
    <location>
        <begin position="703"/>
        <end position="722"/>
    </location>
</feature>
<dbReference type="PANTHER" id="PTHR45923:SF2">
    <property type="entry name" value="PROTEIN SEY1"/>
    <property type="match status" value="1"/>
</dbReference>
<keyword evidence="4 8" id="KW-0256">Endoplasmic reticulum</keyword>
<comment type="similarity">
    <text evidence="8">Belongs to the TRAFAC class dynamin-like GTPase superfamily. GB1/RHD3 GTPase family. RHD3 subfamily.</text>
</comment>
<feature type="topological domain" description="Cytoplasmic" evidence="8">
    <location>
        <begin position="1"/>
        <end position="678"/>
    </location>
</feature>
<evidence type="ECO:0000259" key="10">
    <source>
        <dbReference type="PROSITE" id="PS51715"/>
    </source>
</evidence>
<name>A0A1E3QY78_9ASCO</name>
<sequence length="772" mass="86564">MSTVQIIDQDKTFNQEVLQFIDQTTQATGGVREISLNFHVISVFGSQSSGKSTLLNQLFQTRFDVMDEHSRQQTTKGIWMGHARAVATTSNPAAATGLGYVPNSSHILVMDVEGSDGRERGEDQDFERKAALFALSTSEILIVNIWENQVGLYQGANMGLLKTVFEVNLSLFQSSSHKTLLLFVIRDHVGNTPLENLSNTLTTDLKAIWLQLNKPAGAEGVQLDDLFDLKFHALAHKVLQPEKFVEQVALLGDRLIENNEDYLFKREYSHDLPIDGWTMYAEKCWEQIESNKDLDLPTQQILVARFKCEEIANGAYAEFEKRYVEEFGEVDFLTGVETDSQDETAAGGLAAKMVTLRNAGLEDFDTLASRYHKDVYMEKRSDLAAKIDARLKQVHGSFLVALRQSSLHNFTATFKTRTNEPFLAILAKARAACHDTFVASAALVSLDGLFDSSSELRQLESALDDLAVAERAKEVDSLVNKSIKRITPALKENVTDLLSKPDENVWGGVLVVFQESLSSVTARFATDDGYDFGLGDATSSSELLFQIRRNAWLALNSIVHEFIREDNMVLLLRDIFEESFRYDDEGLPKLWKDAREIDVAYRVAKERAVAVLPVLAVAKLADGTAIVPDIEIEEDDELENFSRLLSSKRVETIKGKFKKQSDAIFFEAKRSIIQSVSQIPYYIYLIIAVLGWNEFMAVLRNPFFFIWLVTFTAVAFTIHYMGLTGPVLAVINTTVHKTIEVGKAKLKEVLVAGDEPREEIEMEELSDKGKKE</sequence>
<dbReference type="PANTHER" id="PTHR45923">
    <property type="entry name" value="PROTEIN SEY1"/>
    <property type="match status" value="1"/>
</dbReference>
<feature type="topological domain" description="Cytoplasmic" evidence="8">
    <location>
        <begin position="724"/>
        <end position="772"/>
    </location>
</feature>
<dbReference type="GO" id="GO:0003924">
    <property type="term" value="F:GTPase activity"/>
    <property type="evidence" value="ECO:0007669"/>
    <property type="project" value="UniProtKB-UniRule"/>
</dbReference>
<dbReference type="OrthoDB" id="1597724at2759"/>
<dbReference type="GO" id="GO:0032541">
    <property type="term" value="C:cortical endoplasmic reticulum"/>
    <property type="evidence" value="ECO:0007669"/>
    <property type="project" value="EnsemblFungi"/>
</dbReference>
<feature type="transmembrane region" description="Helical" evidence="9">
    <location>
        <begin position="679"/>
        <end position="696"/>
    </location>
</feature>
<dbReference type="InterPro" id="IPR046758">
    <property type="entry name" value="Sey1/RHD3-like_3HB"/>
</dbReference>
<evidence type="ECO:0000313" key="11">
    <source>
        <dbReference type="EMBL" id="ODQ82613.1"/>
    </source>
</evidence>
<gene>
    <name evidence="8" type="primary">SEY1</name>
    <name evidence="11" type="ORF">BABINDRAFT_159165</name>
</gene>
<organism evidence="11 12">
    <name type="scientific">Babjeviella inositovora NRRL Y-12698</name>
    <dbReference type="NCBI Taxonomy" id="984486"/>
    <lineage>
        <taxon>Eukaryota</taxon>
        <taxon>Fungi</taxon>
        <taxon>Dikarya</taxon>
        <taxon>Ascomycota</taxon>
        <taxon>Saccharomycotina</taxon>
        <taxon>Pichiomycetes</taxon>
        <taxon>Serinales incertae sedis</taxon>
        <taxon>Babjeviella</taxon>
    </lineage>
</organism>
<dbReference type="AlphaFoldDB" id="A0A1E3QY78"/>
<keyword evidence="5 8" id="KW-1133">Transmembrane helix</keyword>
<evidence type="ECO:0000256" key="1">
    <source>
        <dbReference type="ARBA" id="ARBA00022692"/>
    </source>
</evidence>
<evidence type="ECO:0000256" key="2">
    <source>
        <dbReference type="ARBA" id="ARBA00022741"/>
    </source>
</evidence>